<organism evidence="3 4">
    <name type="scientific">Candidatus Desulfatifera sulfidica</name>
    <dbReference type="NCBI Taxonomy" id="2841691"/>
    <lineage>
        <taxon>Bacteria</taxon>
        <taxon>Pseudomonadati</taxon>
        <taxon>Thermodesulfobacteriota</taxon>
        <taxon>Desulfobulbia</taxon>
        <taxon>Desulfobulbales</taxon>
        <taxon>Desulfobulbaceae</taxon>
        <taxon>Candidatus Desulfatifera</taxon>
    </lineage>
</organism>
<dbReference type="InterPro" id="IPR011761">
    <property type="entry name" value="ATP-grasp"/>
</dbReference>
<keyword evidence="1" id="KW-0547">Nucleotide-binding</keyword>
<dbReference type="Proteomes" id="UP000599024">
    <property type="component" value="Unassembled WGS sequence"/>
</dbReference>
<keyword evidence="1" id="KW-0067">ATP-binding</keyword>
<dbReference type="EMBL" id="JACNLK010000040">
    <property type="protein sequence ID" value="MBC8208463.1"/>
    <property type="molecule type" value="Genomic_DNA"/>
</dbReference>
<comment type="caution">
    <text evidence="3">The sequence shown here is derived from an EMBL/GenBank/DDBJ whole genome shotgun (WGS) entry which is preliminary data.</text>
</comment>
<dbReference type="SUPFAM" id="SSF56059">
    <property type="entry name" value="Glutathione synthetase ATP-binding domain-like"/>
    <property type="match status" value="1"/>
</dbReference>
<sequence length="445" mass="49561">MTDYKSLRQCISDNDDELVIYGADSFSQFPRRNGSVHSKCDRALAAARFDDLVVLRTSLDHDYYDWLRSCGLGTIHVVEYKTSATNMSLAELIIADPGPVLKVIKELGRKPVFAPWFSGLLEETAAQVLGAEHFGTSQVVTLKYNDKAEFKTICQRLAIPVVEGETFTLQPEDKANCHEMTAIVRRYLATHETVIVRGTLAESAMSLYKTKGLDLETLYREIADSGERQVLVEPFLDVTSTPNDQWAIGRDGSIDHLGMLDQICERGLVYIGNIKGQQPAKDVYDYIRDASYKIVTDMAKSGYCGVVGLDYIVSKEGIFPVENNARFNGSSYVGMLVHNIEQITATPIPFWKFTKTRTSPCSFPELVDRLGPNLYDSSRMNCVFPLNCKELSGTGDFNIVLLAENLQQVSKLEDSLKSIGITREHARFPYGIEKVSTAHVGFAST</sequence>
<feature type="domain" description="ATP-grasp" evidence="2">
    <location>
        <begin position="151"/>
        <end position="349"/>
    </location>
</feature>
<reference evidence="3 4" key="1">
    <citation type="submission" date="2020-08" db="EMBL/GenBank/DDBJ databases">
        <title>Bridging the membrane lipid divide: bacteria of the FCB group superphylum have the potential to synthesize archaeal ether lipids.</title>
        <authorList>
            <person name="Villanueva L."/>
            <person name="Von Meijenfeldt F.A.B."/>
            <person name="Westbye A.B."/>
            <person name="Yadav S."/>
            <person name="Hopmans E.C."/>
            <person name="Dutilh B.E."/>
            <person name="Sinninghe Damste J.S."/>
        </authorList>
    </citation>
    <scope>NUCLEOTIDE SEQUENCE [LARGE SCALE GENOMIC DNA]</scope>
    <source>
        <strain evidence="3">NIOZ-UU81</strain>
    </source>
</reference>
<evidence type="ECO:0000313" key="4">
    <source>
        <dbReference type="Proteomes" id="UP000599024"/>
    </source>
</evidence>
<dbReference type="GO" id="GO:0005524">
    <property type="term" value="F:ATP binding"/>
    <property type="evidence" value="ECO:0007669"/>
    <property type="project" value="UniProtKB-UniRule"/>
</dbReference>
<dbReference type="Gene3D" id="3.30.470.20">
    <property type="entry name" value="ATP-grasp fold, B domain"/>
    <property type="match status" value="1"/>
</dbReference>
<dbReference type="AlphaFoldDB" id="A0A8J6TA98"/>
<gene>
    <name evidence="3" type="ORF">H8E79_04780</name>
</gene>
<dbReference type="PROSITE" id="PS50975">
    <property type="entry name" value="ATP_GRASP"/>
    <property type="match status" value="1"/>
</dbReference>
<protein>
    <recommendedName>
        <fullName evidence="2">ATP-grasp domain-containing protein</fullName>
    </recommendedName>
</protein>
<dbReference type="GO" id="GO:0046872">
    <property type="term" value="F:metal ion binding"/>
    <property type="evidence" value="ECO:0007669"/>
    <property type="project" value="InterPro"/>
</dbReference>
<accession>A0A8J6TA98</accession>
<evidence type="ECO:0000259" key="2">
    <source>
        <dbReference type="PROSITE" id="PS50975"/>
    </source>
</evidence>
<evidence type="ECO:0000313" key="3">
    <source>
        <dbReference type="EMBL" id="MBC8208463.1"/>
    </source>
</evidence>
<evidence type="ECO:0000256" key="1">
    <source>
        <dbReference type="PROSITE-ProRule" id="PRU00409"/>
    </source>
</evidence>
<name>A0A8J6TA98_9BACT</name>
<proteinExistence type="predicted"/>